<dbReference type="EMBL" id="JACEZT010000009">
    <property type="protein sequence ID" value="MBA5638332.1"/>
    <property type="molecule type" value="Genomic_DNA"/>
</dbReference>
<dbReference type="GO" id="GO:0006351">
    <property type="term" value="P:DNA-templated transcription"/>
    <property type="evidence" value="ECO:0007669"/>
    <property type="project" value="TreeGrafter"/>
</dbReference>
<dbReference type="CDD" id="cd08422">
    <property type="entry name" value="PBP2_CrgA_like"/>
    <property type="match status" value="1"/>
</dbReference>
<dbReference type="InterPro" id="IPR058163">
    <property type="entry name" value="LysR-type_TF_proteobact-type"/>
</dbReference>
<evidence type="ECO:0000256" key="1">
    <source>
        <dbReference type="ARBA" id="ARBA00009437"/>
    </source>
</evidence>
<dbReference type="InterPro" id="IPR005119">
    <property type="entry name" value="LysR_subst-bd"/>
</dbReference>
<evidence type="ECO:0000256" key="2">
    <source>
        <dbReference type="ARBA" id="ARBA00023015"/>
    </source>
</evidence>
<keyword evidence="2" id="KW-0805">Transcription regulation</keyword>
<dbReference type="InterPro" id="IPR036388">
    <property type="entry name" value="WH-like_DNA-bd_sf"/>
</dbReference>
<dbReference type="FunFam" id="1.10.10.10:FF:000001">
    <property type="entry name" value="LysR family transcriptional regulator"/>
    <property type="match status" value="1"/>
</dbReference>
<evidence type="ECO:0000313" key="6">
    <source>
        <dbReference type="EMBL" id="MBA5638332.1"/>
    </source>
</evidence>
<gene>
    <name evidence="6" type="ORF">H3H37_14835</name>
</gene>
<keyword evidence="7" id="KW-1185">Reference proteome</keyword>
<evidence type="ECO:0000256" key="4">
    <source>
        <dbReference type="ARBA" id="ARBA00023163"/>
    </source>
</evidence>
<dbReference type="Pfam" id="PF03466">
    <property type="entry name" value="LysR_substrate"/>
    <property type="match status" value="1"/>
</dbReference>
<dbReference type="PANTHER" id="PTHR30537:SF72">
    <property type="entry name" value="LYSR FAMILY TRANSCRIPTIONAL REGULATOR"/>
    <property type="match status" value="1"/>
</dbReference>
<dbReference type="SUPFAM" id="SSF53850">
    <property type="entry name" value="Periplasmic binding protein-like II"/>
    <property type="match status" value="1"/>
</dbReference>
<comment type="similarity">
    <text evidence="1">Belongs to the LysR transcriptional regulatory family.</text>
</comment>
<dbReference type="GO" id="GO:0003700">
    <property type="term" value="F:DNA-binding transcription factor activity"/>
    <property type="evidence" value="ECO:0007669"/>
    <property type="project" value="InterPro"/>
</dbReference>
<keyword evidence="4" id="KW-0804">Transcription</keyword>
<evidence type="ECO:0000259" key="5">
    <source>
        <dbReference type="PROSITE" id="PS50931"/>
    </source>
</evidence>
<dbReference type="GO" id="GO:0043565">
    <property type="term" value="F:sequence-specific DNA binding"/>
    <property type="evidence" value="ECO:0007669"/>
    <property type="project" value="TreeGrafter"/>
</dbReference>
<evidence type="ECO:0000313" key="7">
    <source>
        <dbReference type="Proteomes" id="UP000534388"/>
    </source>
</evidence>
<dbReference type="Gene3D" id="1.10.10.10">
    <property type="entry name" value="Winged helix-like DNA-binding domain superfamily/Winged helix DNA-binding domain"/>
    <property type="match status" value="1"/>
</dbReference>
<keyword evidence="3" id="KW-0238">DNA-binding</keyword>
<evidence type="ECO:0000256" key="3">
    <source>
        <dbReference type="ARBA" id="ARBA00023125"/>
    </source>
</evidence>
<dbReference type="InterPro" id="IPR036390">
    <property type="entry name" value="WH_DNA-bd_sf"/>
</dbReference>
<proteinExistence type="inferred from homology"/>
<name>A0A7W2ETI2_9BURK</name>
<feature type="domain" description="HTH lysR-type" evidence="5">
    <location>
        <begin position="13"/>
        <end position="62"/>
    </location>
</feature>
<accession>A0A7W2ETI2</accession>
<protein>
    <submittedName>
        <fullName evidence="6">LysR family transcriptional regulator</fullName>
    </submittedName>
</protein>
<dbReference type="InterPro" id="IPR000847">
    <property type="entry name" value="LysR_HTH_N"/>
</dbReference>
<dbReference type="SUPFAM" id="SSF46785">
    <property type="entry name" value="Winged helix' DNA-binding domain"/>
    <property type="match status" value="1"/>
</dbReference>
<dbReference type="Gene3D" id="3.40.190.290">
    <property type="match status" value="1"/>
</dbReference>
<dbReference type="PANTHER" id="PTHR30537">
    <property type="entry name" value="HTH-TYPE TRANSCRIPTIONAL REGULATOR"/>
    <property type="match status" value="1"/>
</dbReference>
<organism evidence="6 7">
    <name type="scientific">Rugamonas brunnea</name>
    <dbReference type="NCBI Taxonomy" id="2758569"/>
    <lineage>
        <taxon>Bacteria</taxon>
        <taxon>Pseudomonadati</taxon>
        <taxon>Pseudomonadota</taxon>
        <taxon>Betaproteobacteria</taxon>
        <taxon>Burkholderiales</taxon>
        <taxon>Oxalobacteraceae</taxon>
        <taxon>Telluria group</taxon>
        <taxon>Rugamonas</taxon>
    </lineage>
</organism>
<dbReference type="AlphaFoldDB" id="A0A7W2ETI2"/>
<dbReference type="RefSeq" id="WP_182163794.1">
    <property type="nucleotide sequence ID" value="NZ_JACEZT010000009.1"/>
</dbReference>
<dbReference type="PROSITE" id="PS50931">
    <property type="entry name" value="HTH_LYSR"/>
    <property type="match status" value="1"/>
</dbReference>
<dbReference type="Proteomes" id="UP000534388">
    <property type="component" value="Unassembled WGS sequence"/>
</dbReference>
<comment type="caution">
    <text evidence="6">The sequence shown here is derived from an EMBL/GenBank/DDBJ whole genome shotgun (WGS) entry which is preliminary data.</text>
</comment>
<sequence>MEVSQRVRAILSFVQVADAGSFAAAGRALGISSAAVSKNVAALERGLGVRLMNRTTRTLSLTEEGAVFLRQARVGLDALDAAVDVLAEHRAQVAGRVRISTSAALGRDQLMRALPGLMTRYPELSVEVDFDDRVVDLVRDGYDLAIRGGQIADSALISRPICKFKLVLVAAPSYLARAGVPRVPDDLAGHKLLVRRFLGGKVPPWSFRGADGSVSSLELDGAALVLSAPESLAQAAADGLGIAQVGLHHAWPYLQSGQLRVVMPERHVAGAYEMVMVYPHRALVASRVRATIDYLLEAFARDEALHVPLSALASYAAKPASGAPPRSRSRVRG</sequence>
<reference evidence="6 7" key="1">
    <citation type="submission" date="2020-07" db="EMBL/GenBank/DDBJ databases">
        <title>Novel species isolated from subtropical streams in China.</title>
        <authorList>
            <person name="Lu H."/>
        </authorList>
    </citation>
    <scope>NUCLEOTIDE SEQUENCE [LARGE SCALE GENOMIC DNA]</scope>
    <source>
        <strain evidence="6 7">LX20W</strain>
    </source>
</reference>
<dbReference type="Pfam" id="PF00126">
    <property type="entry name" value="HTH_1"/>
    <property type="match status" value="1"/>
</dbReference>